<dbReference type="OrthoDB" id="536093at2759"/>
<dbReference type="Pfam" id="PF00612">
    <property type="entry name" value="IQ"/>
    <property type="match status" value="1"/>
</dbReference>
<dbReference type="PANTHER" id="PTHR31598:SF1">
    <property type="entry name" value="DYNEIN REGULATORY COMPLEX PROTEIN 10"/>
    <property type="match status" value="1"/>
</dbReference>
<feature type="region of interest" description="Disordered" evidence="13">
    <location>
        <begin position="1"/>
        <end position="33"/>
    </location>
</feature>
<accession>A0A8C5LTP0</accession>
<sequence>MLSSPQPLASPSHGSHKKKQSKLNVDGLKSDTKNLLEPGQKKLKSIETQRIIAVLDETIKRFELVSHLQHAGDNMEQFSIIFGPKLTGAIREHQRLHDRLQQQLRRVSTGKEANGDFLEDRIFLGSTNPALSAIREGIKSNVRNILRLFSANPVASQTLRSKGCVQDLASQKLIETFRDLRDCVYEMFLNNHLEQNEQMRYYQKMITSDQKNRVFLATLEDEVDVAIHDRDAEVFKVNEVIRNLKIKLHQLEISSDVQVKNMIQEGESQQRADRRAEEIKCAKIEQDLKQLRSQLNATIAENQEIEIKLRKSELEDIEGPYTEEKAHLEDLREKLVVMEVEYAKVMEERQRAQMEKEAAEKELAAKNKAATVIQAYWKGYLVRRKLKSKKKKTRKGKGKGGKGKGKKK</sequence>
<dbReference type="CDD" id="cd23767">
    <property type="entry name" value="IQCD"/>
    <property type="match status" value="1"/>
</dbReference>
<reference evidence="14" key="1">
    <citation type="submission" date="2025-08" db="UniProtKB">
        <authorList>
            <consortium name="Ensembl"/>
        </authorList>
    </citation>
    <scope>IDENTIFICATION</scope>
</reference>
<keyword evidence="12" id="KW-0175">Coiled coil</keyword>
<keyword evidence="6" id="KW-0282">Flagellum</keyword>
<evidence type="ECO:0000256" key="9">
    <source>
        <dbReference type="ARBA" id="ARBA00023273"/>
    </source>
</evidence>
<evidence type="ECO:0000256" key="1">
    <source>
        <dbReference type="ARBA" id="ARBA00003029"/>
    </source>
</evidence>
<dbReference type="SMART" id="SM00015">
    <property type="entry name" value="IQ"/>
    <property type="match status" value="1"/>
</dbReference>
<organism evidence="14 15">
    <name type="scientific">Leptobrachium leishanense</name>
    <name type="common">Leishan spiny toad</name>
    <dbReference type="NCBI Taxonomy" id="445787"/>
    <lineage>
        <taxon>Eukaryota</taxon>
        <taxon>Metazoa</taxon>
        <taxon>Chordata</taxon>
        <taxon>Craniata</taxon>
        <taxon>Vertebrata</taxon>
        <taxon>Euteleostomi</taxon>
        <taxon>Amphibia</taxon>
        <taxon>Batrachia</taxon>
        <taxon>Anura</taxon>
        <taxon>Pelobatoidea</taxon>
        <taxon>Megophryidae</taxon>
        <taxon>Leptobrachium</taxon>
    </lineage>
</organism>
<proteinExistence type="inferred from homology"/>
<evidence type="ECO:0000256" key="6">
    <source>
        <dbReference type="ARBA" id="ARBA00022846"/>
    </source>
</evidence>
<dbReference type="Proteomes" id="UP000694569">
    <property type="component" value="Unplaced"/>
</dbReference>
<evidence type="ECO:0000256" key="8">
    <source>
        <dbReference type="ARBA" id="ARBA00023212"/>
    </source>
</evidence>
<comment type="subcellular location">
    <subcellularLocation>
        <location evidence="2">Cytoplasm</location>
        <location evidence="2">Cytoskeleton</location>
        <location evidence="2">Flagellum axoneme</location>
    </subcellularLocation>
</comment>
<dbReference type="GeneTree" id="ENSGT00730000111354"/>
<keyword evidence="7" id="KW-0969">Cilium</keyword>
<comment type="function">
    <text evidence="1">Component of the nexin-dynein regulatory complex (N-DRC), a key regulator of ciliary/flagellar motility which maintains the alignment and integrity of the distal axoneme and regulates microtubule sliding in motile axonemes.</text>
</comment>
<reference evidence="14" key="2">
    <citation type="submission" date="2025-09" db="UniProtKB">
        <authorList>
            <consortium name="Ensembl"/>
        </authorList>
    </citation>
    <scope>IDENTIFICATION</scope>
</reference>
<dbReference type="PANTHER" id="PTHR31598">
    <property type="entry name" value="IQ DOMAIN-CONTAINING PROTEIN D"/>
    <property type="match status" value="1"/>
</dbReference>
<dbReference type="Gene3D" id="1.20.5.190">
    <property type="match status" value="1"/>
</dbReference>
<evidence type="ECO:0000256" key="2">
    <source>
        <dbReference type="ARBA" id="ARBA00004611"/>
    </source>
</evidence>
<dbReference type="Ensembl" id="ENSLLET00000004439.1">
    <property type="protein sequence ID" value="ENSLLEP00000004244.1"/>
    <property type="gene ID" value="ENSLLEG00000002734.1"/>
</dbReference>
<name>A0A8C5LTP0_9ANUR</name>
<comment type="similarity">
    <text evidence="3">Belongs to the DRC10 family.</text>
</comment>
<keyword evidence="8" id="KW-0206">Cytoskeleton</keyword>
<keyword evidence="9" id="KW-0966">Cell projection</keyword>
<evidence type="ECO:0000256" key="13">
    <source>
        <dbReference type="SAM" id="MobiDB-lite"/>
    </source>
</evidence>
<feature type="coiled-coil region" evidence="12">
    <location>
        <begin position="274"/>
        <end position="369"/>
    </location>
</feature>
<evidence type="ECO:0000256" key="5">
    <source>
        <dbReference type="ARBA" id="ARBA00022490"/>
    </source>
</evidence>
<evidence type="ECO:0000256" key="12">
    <source>
        <dbReference type="SAM" id="Coils"/>
    </source>
</evidence>
<evidence type="ECO:0000256" key="4">
    <source>
        <dbReference type="ARBA" id="ARBA00021752"/>
    </source>
</evidence>
<keyword evidence="5" id="KW-0963">Cytoplasm</keyword>
<dbReference type="InterPro" id="IPR000048">
    <property type="entry name" value="IQ_motif_EF-hand-BS"/>
</dbReference>
<dbReference type="AlphaFoldDB" id="A0A8C5LTP0"/>
<evidence type="ECO:0000256" key="10">
    <source>
        <dbReference type="ARBA" id="ARBA00032180"/>
    </source>
</evidence>
<keyword evidence="15" id="KW-1185">Reference proteome</keyword>
<feature type="region of interest" description="Disordered" evidence="13">
    <location>
        <begin position="384"/>
        <end position="408"/>
    </location>
</feature>
<evidence type="ECO:0000256" key="7">
    <source>
        <dbReference type="ARBA" id="ARBA00023069"/>
    </source>
</evidence>
<evidence type="ECO:0000256" key="3">
    <source>
        <dbReference type="ARBA" id="ARBA00009071"/>
    </source>
</evidence>
<feature type="compositionally biased region" description="Polar residues" evidence="13">
    <location>
        <begin position="1"/>
        <end position="13"/>
    </location>
</feature>
<evidence type="ECO:0000256" key="11">
    <source>
        <dbReference type="ARBA" id="ARBA00046836"/>
    </source>
</evidence>
<dbReference type="InterPro" id="IPR042815">
    <property type="entry name" value="DRC10"/>
</dbReference>
<comment type="subunit">
    <text evidence="11">Component of the nexin-dynein regulatory complex (N-DRC). Interacts with CFAP52.</text>
</comment>
<protein>
    <recommendedName>
        <fullName evidence="4">Dynein regulatory complex protein 10</fullName>
    </recommendedName>
    <alternativeName>
        <fullName evidence="10">IQ domain-containing protein D</fullName>
    </alternativeName>
</protein>
<dbReference type="PROSITE" id="PS50096">
    <property type="entry name" value="IQ"/>
    <property type="match status" value="1"/>
</dbReference>
<evidence type="ECO:0000313" key="15">
    <source>
        <dbReference type="Proteomes" id="UP000694569"/>
    </source>
</evidence>
<gene>
    <name evidence="14" type="primary">IQCD</name>
</gene>
<evidence type="ECO:0000313" key="14">
    <source>
        <dbReference type="Ensembl" id="ENSLLEP00000004244.1"/>
    </source>
</evidence>